<keyword evidence="3" id="KW-1185">Reference proteome</keyword>
<comment type="caution">
    <text evidence="2">The sequence shown here is derived from an EMBL/GenBank/DDBJ whole genome shotgun (WGS) entry which is preliminary data.</text>
</comment>
<protein>
    <recommendedName>
        <fullName evidence="4">Lipoprotein</fullName>
    </recommendedName>
</protein>
<gene>
    <name evidence="2" type="ORF">Prum_032770</name>
</gene>
<name>A0A6V8LAB2_9ACTN</name>
<sequence>MRPATLARLVTMVIALAAASCQTIDDASRVINRADLVNDLASRLDGSGELTYSAEYQLPGGAAAMIAQAQAPLRSAYEYPGGKLTVTADATADCRTASGATTCTLTAPPSPNNQPAVAVFTDANEHGLVPPTMVIGLLTAAALDADATIEQSDTTIAGRHATCVRVEKVQNAAASAFDACITTEGVLGSFSGVVNGTDVEIAMTRYRDAVDANAFALPADAKIVDRRAGA</sequence>
<accession>A0A6V8LAB2</accession>
<dbReference type="Proteomes" id="UP000482960">
    <property type="component" value="Unassembled WGS sequence"/>
</dbReference>
<reference evidence="2 3" key="1">
    <citation type="submission" date="2020-03" db="EMBL/GenBank/DDBJ databases">
        <title>Whole genome shotgun sequence of Phytohabitans rumicis NBRC 108638.</title>
        <authorList>
            <person name="Komaki H."/>
            <person name="Tamura T."/>
        </authorList>
    </citation>
    <scope>NUCLEOTIDE SEQUENCE [LARGE SCALE GENOMIC DNA]</scope>
    <source>
        <strain evidence="2 3">NBRC 108638</strain>
    </source>
</reference>
<feature type="signal peptide" evidence="1">
    <location>
        <begin position="1"/>
        <end position="17"/>
    </location>
</feature>
<evidence type="ECO:0008006" key="4">
    <source>
        <dbReference type="Google" id="ProtNLM"/>
    </source>
</evidence>
<proteinExistence type="predicted"/>
<dbReference type="AlphaFoldDB" id="A0A6V8LAB2"/>
<reference evidence="2 3" key="2">
    <citation type="submission" date="2020-03" db="EMBL/GenBank/DDBJ databases">
        <authorList>
            <person name="Ichikawa N."/>
            <person name="Kimura A."/>
            <person name="Kitahashi Y."/>
            <person name="Uohara A."/>
        </authorList>
    </citation>
    <scope>NUCLEOTIDE SEQUENCE [LARGE SCALE GENOMIC DNA]</scope>
    <source>
        <strain evidence="2 3">NBRC 108638</strain>
    </source>
</reference>
<dbReference type="RefSeq" id="WP_173077195.1">
    <property type="nucleotide sequence ID" value="NZ_BAABJB010000007.1"/>
</dbReference>
<evidence type="ECO:0000256" key="1">
    <source>
        <dbReference type="SAM" id="SignalP"/>
    </source>
</evidence>
<evidence type="ECO:0000313" key="3">
    <source>
        <dbReference type="Proteomes" id="UP000482960"/>
    </source>
</evidence>
<keyword evidence="1" id="KW-0732">Signal</keyword>
<dbReference type="PROSITE" id="PS51257">
    <property type="entry name" value="PROKAR_LIPOPROTEIN"/>
    <property type="match status" value="1"/>
</dbReference>
<evidence type="ECO:0000313" key="2">
    <source>
        <dbReference type="EMBL" id="GFJ89635.1"/>
    </source>
</evidence>
<feature type="chain" id="PRO_5028998058" description="Lipoprotein" evidence="1">
    <location>
        <begin position="18"/>
        <end position="230"/>
    </location>
</feature>
<dbReference type="EMBL" id="BLPG01000001">
    <property type="protein sequence ID" value="GFJ89635.1"/>
    <property type="molecule type" value="Genomic_DNA"/>
</dbReference>
<organism evidence="2 3">
    <name type="scientific">Phytohabitans rumicis</name>
    <dbReference type="NCBI Taxonomy" id="1076125"/>
    <lineage>
        <taxon>Bacteria</taxon>
        <taxon>Bacillati</taxon>
        <taxon>Actinomycetota</taxon>
        <taxon>Actinomycetes</taxon>
        <taxon>Micromonosporales</taxon>
        <taxon>Micromonosporaceae</taxon>
    </lineage>
</organism>